<dbReference type="GO" id="GO:0016787">
    <property type="term" value="F:hydrolase activity"/>
    <property type="evidence" value="ECO:0007669"/>
    <property type="project" value="UniProtKB-KW"/>
</dbReference>
<comment type="similarity">
    <text evidence="3">Belongs to the HARBI1 family.</text>
</comment>
<keyword evidence="4" id="KW-0540">Nuclease</keyword>
<comment type="caution">
    <text evidence="9">The sequence shown here is derived from an EMBL/GenBank/DDBJ whole genome shotgun (WGS) entry which is preliminary data.</text>
</comment>
<dbReference type="GO" id="GO:0046872">
    <property type="term" value="F:metal ion binding"/>
    <property type="evidence" value="ECO:0007669"/>
    <property type="project" value="UniProtKB-KW"/>
</dbReference>
<evidence type="ECO:0000256" key="3">
    <source>
        <dbReference type="ARBA" id="ARBA00006958"/>
    </source>
</evidence>
<organism evidence="9 10">
    <name type="scientific">Acanthoscelides obtectus</name>
    <name type="common">Bean weevil</name>
    <name type="synonym">Bruchus obtectus</name>
    <dbReference type="NCBI Taxonomy" id="200917"/>
    <lineage>
        <taxon>Eukaryota</taxon>
        <taxon>Metazoa</taxon>
        <taxon>Ecdysozoa</taxon>
        <taxon>Arthropoda</taxon>
        <taxon>Hexapoda</taxon>
        <taxon>Insecta</taxon>
        <taxon>Pterygota</taxon>
        <taxon>Neoptera</taxon>
        <taxon>Endopterygota</taxon>
        <taxon>Coleoptera</taxon>
        <taxon>Polyphaga</taxon>
        <taxon>Cucujiformia</taxon>
        <taxon>Chrysomeloidea</taxon>
        <taxon>Chrysomelidae</taxon>
        <taxon>Bruchinae</taxon>
        <taxon>Bruchini</taxon>
        <taxon>Acanthoscelides</taxon>
    </lineage>
</organism>
<evidence type="ECO:0000256" key="6">
    <source>
        <dbReference type="ARBA" id="ARBA00022801"/>
    </source>
</evidence>
<dbReference type="InterPro" id="IPR045249">
    <property type="entry name" value="HARBI1-like"/>
</dbReference>
<keyword evidence="6" id="KW-0378">Hydrolase</keyword>
<comment type="cofactor">
    <cofactor evidence="1">
        <name>a divalent metal cation</name>
        <dbReference type="ChEBI" id="CHEBI:60240"/>
    </cofactor>
</comment>
<keyword evidence="7" id="KW-0539">Nucleus</keyword>
<evidence type="ECO:0000256" key="2">
    <source>
        <dbReference type="ARBA" id="ARBA00004123"/>
    </source>
</evidence>
<evidence type="ECO:0000256" key="5">
    <source>
        <dbReference type="ARBA" id="ARBA00022723"/>
    </source>
</evidence>
<dbReference type="Proteomes" id="UP001152888">
    <property type="component" value="Unassembled WGS sequence"/>
</dbReference>
<accession>A0A9P0M309</accession>
<evidence type="ECO:0000256" key="7">
    <source>
        <dbReference type="ARBA" id="ARBA00023242"/>
    </source>
</evidence>
<dbReference type="InterPro" id="IPR027806">
    <property type="entry name" value="HARBI1_dom"/>
</dbReference>
<gene>
    <name evidence="9" type="ORF">ACAOBT_LOCUS27619</name>
</gene>
<dbReference type="EMBL" id="CAKOFQ010007557">
    <property type="protein sequence ID" value="CAH2003789.1"/>
    <property type="molecule type" value="Genomic_DNA"/>
</dbReference>
<comment type="subcellular location">
    <subcellularLocation>
        <location evidence="2">Nucleus</location>
    </subcellularLocation>
</comment>
<keyword evidence="10" id="KW-1185">Reference proteome</keyword>
<protein>
    <recommendedName>
        <fullName evidence="8">DDE Tnp4 domain-containing protein</fullName>
    </recommendedName>
</protein>
<evidence type="ECO:0000259" key="8">
    <source>
        <dbReference type="Pfam" id="PF13359"/>
    </source>
</evidence>
<sequence>MDSEDEATFLFSRNVYFQSLMFPNPPRKQQSTKVIWKDRCMHGEFHHLYPQLYDDEELFFEYAAMSKSTFDYICNEIRDECTHQVTNFKQPISVEERLMLTIQFLVTGISFRKISFTYRISRTAVANIVIEVCKVIWKKLHNKHMKFPSIEDFKAIAASYSEKGKFPHCCGSIDGKHIRVKKPRNSGSMFYNYKGFFSIVLLAVSDSDYKFRIIDVGAYGKDSDGGVLSNSIFFKKFVDGTYKLPSEERIRNSNIIAPYVFLADEAFPLTTFIMRPFPRRTSHGDEVKTLFNKKLSASRITVECSFGIAAAKFRILNKPIETSVNNATAIVKAICVLHNVIIDKEGLAPQLNAESNVTSNSTHYNVTPSRDNNGASRAAIAARAQFCAYFSNNLVSDLV</sequence>
<proteinExistence type="inferred from homology"/>
<dbReference type="GO" id="GO:0004518">
    <property type="term" value="F:nuclease activity"/>
    <property type="evidence" value="ECO:0007669"/>
    <property type="project" value="UniProtKB-KW"/>
</dbReference>
<evidence type="ECO:0000256" key="1">
    <source>
        <dbReference type="ARBA" id="ARBA00001968"/>
    </source>
</evidence>
<evidence type="ECO:0000256" key="4">
    <source>
        <dbReference type="ARBA" id="ARBA00022722"/>
    </source>
</evidence>
<name>A0A9P0M309_ACAOB</name>
<dbReference type="PANTHER" id="PTHR22930:SF269">
    <property type="entry name" value="NUCLEASE HARBI1-LIKE PROTEIN"/>
    <property type="match status" value="1"/>
</dbReference>
<dbReference type="AlphaFoldDB" id="A0A9P0M309"/>
<feature type="domain" description="DDE Tnp4" evidence="8">
    <location>
        <begin position="173"/>
        <end position="339"/>
    </location>
</feature>
<evidence type="ECO:0000313" key="9">
    <source>
        <dbReference type="EMBL" id="CAH2003789.1"/>
    </source>
</evidence>
<keyword evidence="5" id="KW-0479">Metal-binding</keyword>
<dbReference type="GO" id="GO:0005634">
    <property type="term" value="C:nucleus"/>
    <property type="evidence" value="ECO:0007669"/>
    <property type="project" value="UniProtKB-SubCell"/>
</dbReference>
<dbReference type="OrthoDB" id="2570778at2759"/>
<dbReference type="PANTHER" id="PTHR22930">
    <property type="match status" value="1"/>
</dbReference>
<evidence type="ECO:0000313" key="10">
    <source>
        <dbReference type="Proteomes" id="UP001152888"/>
    </source>
</evidence>
<dbReference type="Pfam" id="PF13359">
    <property type="entry name" value="DDE_Tnp_4"/>
    <property type="match status" value="1"/>
</dbReference>
<reference evidence="9" key="1">
    <citation type="submission" date="2022-03" db="EMBL/GenBank/DDBJ databases">
        <authorList>
            <person name="Sayadi A."/>
        </authorList>
    </citation>
    <scope>NUCLEOTIDE SEQUENCE</scope>
</reference>